<dbReference type="Proteomes" id="UP000828390">
    <property type="component" value="Unassembled WGS sequence"/>
</dbReference>
<evidence type="ECO:0000313" key="2">
    <source>
        <dbReference type="EMBL" id="KAH3898163.1"/>
    </source>
</evidence>
<organism evidence="2 3">
    <name type="scientific">Dreissena polymorpha</name>
    <name type="common">Zebra mussel</name>
    <name type="synonym">Mytilus polymorpha</name>
    <dbReference type="NCBI Taxonomy" id="45954"/>
    <lineage>
        <taxon>Eukaryota</taxon>
        <taxon>Metazoa</taxon>
        <taxon>Spiralia</taxon>
        <taxon>Lophotrochozoa</taxon>
        <taxon>Mollusca</taxon>
        <taxon>Bivalvia</taxon>
        <taxon>Autobranchia</taxon>
        <taxon>Heteroconchia</taxon>
        <taxon>Euheterodonta</taxon>
        <taxon>Imparidentia</taxon>
        <taxon>Neoheterodontei</taxon>
        <taxon>Myida</taxon>
        <taxon>Dreissenoidea</taxon>
        <taxon>Dreissenidae</taxon>
        <taxon>Dreissena</taxon>
    </lineage>
</organism>
<sequence>MAGRSSHDEPTNSDIVAMLGRIDLKLKDMDKSLKRIESLEIKVDNFDKELKKVWLHLDKFTNEISDKVNRVEHKVDSVDIELEGARRRIADLERDKDKLKEDMNYVQSQSMRNNLIFGNISEVQDETPAKTEQIVREFIVSNPR</sequence>
<proteinExistence type="predicted"/>
<accession>A0A9D4NNS6</accession>
<reference evidence="2" key="1">
    <citation type="journal article" date="2019" name="bioRxiv">
        <title>The Genome of the Zebra Mussel, Dreissena polymorpha: A Resource for Invasive Species Research.</title>
        <authorList>
            <person name="McCartney M.A."/>
            <person name="Auch B."/>
            <person name="Kono T."/>
            <person name="Mallez S."/>
            <person name="Zhang Y."/>
            <person name="Obille A."/>
            <person name="Becker A."/>
            <person name="Abrahante J.E."/>
            <person name="Garbe J."/>
            <person name="Badalamenti J.P."/>
            <person name="Herman A."/>
            <person name="Mangelson H."/>
            <person name="Liachko I."/>
            <person name="Sullivan S."/>
            <person name="Sone E.D."/>
            <person name="Koren S."/>
            <person name="Silverstein K.A.T."/>
            <person name="Beckman K.B."/>
            <person name="Gohl D.M."/>
        </authorList>
    </citation>
    <scope>NUCLEOTIDE SEQUENCE</scope>
    <source>
        <strain evidence="2">Duluth1</strain>
        <tissue evidence="2">Whole animal</tissue>
    </source>
</reference>
<evidence type="ECO:0000256" key="1">
    <source>
        <dbReference type="SAM" id="Coils"/>
    </source>
</evidence>
<evidence type="ECO:0000313" key="3">
    <source>
        <dbReference type="Proteomes" id="UP000828390"/>
    </source>
</evidence>
<protein>
    <submittedName>
        <fullName evidence="2">Uncharacterized protein</fullName>
    </submittedName>
</protein>
<keyword evidence="3" id="KW-1185">Reference proteome</keyword>
<keyword evidence="1" id="KW-0175">Coiled coil</keyword>
<name>A0A9D4NNS6_DREPO</name>
<gene>
    <name evidence="2" type="ORF">DPMN_022382</name>
</gene>
<reference evidence="2" key="2">
    <citation type="submission" date="2020-11" db="EMBL/GenBank/DDBJ databases">
        <authorList>
            <person name="McCartney M.A."/>
            <person name="Auch B."/>
            <person name="Kono T."/>
            <person name="Mallez S."/>
            <person name="Becker A."/>
            <person name="Gohl D.M."/>
            <person name="Silverstein K.A.T."/>
            <person name="Koren S."/>
            <person name="Bechman K.B."/>
            <person name="Herman A."/>
            <person name="Abrahante J.E."/>
            <person name="Garbe J."/>
        </authorList>
    </citation>
    <scope>NUCLEOTIDE SEQUENCE</scope>
    <source>
        <strain evidence="2">Duluth1</strain>
        <tissue evidence="2">Whole animal</tissue>
    </source>
</reference>
<dbReference type="SUPFAM" id="SSF57997">
    <property type="entry name" value="Tropomyosin"/>
    <property type="match status" value="1"/>
</dbReference>
<comment type="caution">
    <text evidence="2">The sequence shown here is derived from an EMBL/GenBank/DDBJ whole genome shotgun (WGS) entry which is preliminary data.</text>
</comment>
<dbReference type="EMBL" id="JAIWYP010000001">
    <property type="protein sequence ID" value="KAH3898163.1"/>
    <property type="molecule type" value="Genomic_DNA"/>
</dbReference>
<feature type="coiled-coil region" evidence="1">
    <location>
        <begin position="29"/>
        <end position="109"/>
    </location>
</feature>
<dbReference type="AlphaFoldDB" id="A0A9D4NNS6"/>